<gene>
    <name evidence="4" type="ORF">AAFF_G00428290</name>
</gene>
<dbReference type="SUPFAM" id="SSF55550">
    <property type="entry name" value="SH2 domain"/>
    <property type="match status" value="1"/>
</dbReference>
<dbReference type="Proteomes" id="UP001221898">
    <property type="component" value="Unassembled WGS sequence"/>
</dbReference>
<dbReference type="InterPro" id="IPR000980">
    <property type="entry name" value="SH2"/>
</dbReference>
<feature type="domain" description="SH2" evidence="3">
    <location>
        <begin position="1"/>
        <end position="43"/>
    </location>
</feature>
<comment type="caution">
    <text evidence="4">The sequence shown here is derived from an EMBL/GenBank/DDBJ whole genome shotgun (WGS) entry which is preliminary data.</text>
</comment>
<sequence>MSRREAESLLTDSGDFLVRESGSSPGQYVLSGLQGDRAKHLLLVDPEGMMRERAQPVTLKESRRVMSEARGNGGPLKEADFGQMGRVWALQPDRVLQGQGGAVDRGQRASSLN</sequence>
<dbReference type="InterPro" id="IPR036860">
    <property type="entry name" value="SH2_dom_sf"/>
</dbReference>
<keyword evidence="1" id="KW-0727">SH2 domain</keyword>
<feature type="region of interest" description="Disordered" evidence="2">
    <location>
        <begin position="1"/>
        <end position="21"/>
    </location>
</feature>
<dbReference type="PROSITE" id="PS50001">
    <property type="entry name" value="SH2"/>
    <property type="match status" value="1"/>
</dbReference>
<name>A0AAD7S956_9TELE</name>
<evidence type="ECO:0000256" key="1">
    <source>
        <dbReference type="PROSITE-ProRule" id="PRU00191"/>
    </source>
</evidence>
<protein>
    <recommendedName>
        <fullName evidence="3">SH2 domain-containing protein</fullName>
    </recommendedName>
</protein>
<evidence type="ECO:0000313" key="4">
    <source>
        <dbReference type="EMBL" id="KAJ8398259.1"/>
    </source>
</evidence>
<proteinExistence type="predicted"/>
<feature type="compositionally biased region" description="Basic and acidic residues" evidence="2">
    <location>
        <begin position="48"/>
        <end position="67"/>
    </location>
</feature>
<dbReference type="Pfam" id="PF00017">
    <property type="entry name" value="SH2"/>
    <property type="match status" value="1"/>
</dbReference>
<dbReference type="AlphaFoldDB" id="A0AAD7S956"/>
<accession>A0AAD7S956</accession>
<keyword evidence="5" id="KW-1185">Reference proteome</keyword>
<dbReference type="EMBL" id="JAINUG010000091">
    <property type="protein sequence ID" value="KAJ8398259.1"/>
    <property type="molecule type" value="Genomic_DNA"/>
</dbReference>
<evidence type="ECO:0000259" key="3">
    <source>
        <dbReference type="PROSITE" id="PS50001"/>
    </source>
</evidence>
<dbReference type="Gene3D" id="3.30.505.10">
    <property type="entry name" value="SH2 domain"/>
    <property type="match status" value="1"/>
</dbReference>
<evidence type="ECO:0000256" key="2">
    <source>
        <dbReference type="SAM" id="MobiDB-lite"/>
    </source>
</evidence>
<evidence type="ECO:0000313" key="5">
    <source>
        <dbReference type="Proteomes" id="UP001221898"/>
    </source>
</evidence>
<feature type="region of interest" description="Disordered" evidence="2">
    <location>
        <begin position="46"/>
        <end position="79"/>
    </location>
</feature>
<reference evidence="4" key="1">
    <citation type="journal article" date="2023" name="Science">
        <title>Genome structures resolve the early diversification of teleost fishes.</title>
        <authorList>
            <person name="Parey E."/>
            <person name="Louis A."/>
            <person name="Montfort J."/>
            <person name="Bouchez O."/>
            <person name="Roques C."/>
            <person name="Iampietro C."/>
            <person name="Lluch J."/>
            <person name="Castinel A."/>
            <person name="Donnadieu C."/>
            <person name="Desvignes T."/>
            <person name="Floi Bucao C."/>
            <person name="Jouanno E."/>
            <person name="Wen M."/>
            <person name="Mejri S."/>
            <person name="Dirks R."/>
            <person name="Jansen H."/>
            <person name="Henkel C."/>
            <person name="Chen W.J."/>
            <person name="Zahm M."/>
            <person name="Cabau C."/>
            <person name="Klopp C."/>
            <person name="Thompson A.W."/>
            <person name="Robinson-Rechavi M."/>
            <person name="Braasch I."/>
            <person name="Lecointre G."/>
            <person name="Bobe J."/>
            <person name="Postlethwait J.H."/>
            <person name="Berthelot C."/>
            <person name="Roest Crollius H."/>
            <person name="Guiguen Y."/>
        </authorList>
    </citation>
    <scope>NUCLEOTIDE SEQUENCE</scope>
    <source>
        <strain evidence="4">NC1722</strain>
    </source>
</reference>
<organism evidence="4 5">
    <name type="scientific">Aldrovandia affinis</name>
    <dbReference type="NCBI Taxonomy" id="143900"/>
    <lineage>
        <taxon>Eukaryota</taxon>
        <taxon>Metazoa</taxon>
        <taxon>Chordata</taxon>
        <taxon>Craniata</taxon>
        <taxon>Vertebrata</taxon>
        <taxon>Euteleostomi</taxon>
        <taxon>Actinopterygii</taxon>
        <taxon>Neopterygii</taxon>
        <taxon>Teleostei</taxon>
        <taxon>Notacanthiformes</taxon>
        <taxon>Halosauridae</taxon>
        <taxon>Aldrovandia</taxon>
    </lineage>
</organism>